<dbReference type="PROSITE" id="PS50886">
    <property type="entry name" value="TRBD"/>
    <property type="match status" value="1"/>
</dbReference>
<keyword evidence="6" id="KW-1185">Reference proteome</keyword>
<comment type="caution">
    <text evidence="5">The sequence shown here is derived from an EMBL/GenBank/DDBJ whole genome shotgun (WGS) entry which is preliminary data.</text>
</comment>
<feature type="domain" description="TRNA-binding" evidence="4">
    <location>
        <begin position="90"/>
        <end position="200"/>
    </location>
</feature>
<keyword evidence="2 3" id="KW-0694">RNA-binding</keyword>
<dbReference type="OrthoDB" id="9805455at2"/>
<dbReference type="InterPro" id="IPR037154">
    <property type="entry name" value="YtpR-like_sf"/>
</dbReference>
<name>A0A0R2BAU8_9LACO</name>
<proteinExistence type="predicted"/>
<accession>A0A0R2BAU8</accession>
<evidence type="ECO:0000256" key="3">
    <source>
        <dbReference type="PROSITE-ProRule" id="PRU00209"/>
    </source>
</evidence>
<dbReference type="RefSeq" id="WP_057893901.1">
    <property type="nucleotide sequence ID" value="NZ_AYZQ01000001.1"/>
</dbReference>
<dbReference type="AlphaFoldDB" id="A0A0R2BAU8"/>
<dbReference type="Pfam" id="PF14794">
    <property type="entry name" value="DUF4479"/>
    <property type="match status" value="1"/>
</dbReference>
<gene>
    <name evidence="5" type="ORF">FC34_GL000604</name>
</gene>
<dbReference type="Pfam" id="PF01588">
    <property type="entry name" value="tRNA_bind"/>
    <property type="match status" value="1"/>
</dbReference>
<dbReference type="InterPro" id="IPR033714">
    <property type="entry name" value="tRNA_bind_bactPheRS"/>
</dbReference>
<evidence type="ECO:0000259" key="4">
    <source>
        <dbReference type="PROSITE" id="PS50886"/>
    </source>
</evidence>
<protein>
    <submittedName>
        <fullName evidence="5">EMAP domain</fullName>
    </submittedName>
</protein>
<dbReference type="SUPFAM" id="SSF50249">
    <property type="entry name" value="Nucleic acid-binding proteins"/>
    <property type="match status" value="1"/>
</dbReference>
<dbReference type="InterPro" id="IPR002547">
    <property type="entry name" value="tRNA-bd_dom"/>
</dbReference>
<organism evidence="5 6">
    <name type="scientific">Lacticaseibacillus brantae DSM 23927</name>
    <dbReference type="NCBI Taxonomy" id="1423727"/>
    <lineage>
        <taxon>Bacteria</taxon>
        <taxon>Bacillati</taxon>
        <taxon>Bacillota</taxon>
        <taxon>Bacilli</taxon>
        <taxon>Lactobacillales</taxon>
        <taxon>Lactobacillaceae</taxon>
        <taxon>Lacticaseibacillus</taxon>
    </lineage>
</organism>
<dbReference type="Gene3D" id="3.30.1940.10">
    <property type="entry name" value="YtpR-like"/>
    <property type="match status" value="1"/>
</dbReference>
<evidence type="ECO:0000256" key="1">
    <source>
        <dbReference type="ARBA" id="ARBA00022555"/>
    </source>
</evidence>
<dbReference type="Gene3D" id="2.40.50.140">
    <property type="entry name" value="Nucleic acid-binding proteins"/>
    <property type="match status" value="1"/>
</dbReference>
<dbReference type="CDD" id="cd02796">
    <property type="entry name" value="tRNA_bind_bactPheRS"/>
    <property type="match status" value="1"/>
</dbReference>
<evidence type="ECO:0000256" key="2">
    <source>
        <dbReference type="ARBA" id="ARBA00022884"/>
    </source>
</evidence>
<dbReference type="EMBL" id="AYZQ01000001">
    <property type="protein sequence ID" value="KRM72892.1"/>
    <property type="molecule type" value="Genomic_DNA"/>
</dbReference>
<dbReference type="Proteomes" id="UP000051672">
    <property type="component" value="Unassembled WGS sequence"/>
</dbReference>
<sequence length="214" mass="22092">MLITSYNPDALGDTLVAIVGPDQASQTSQQVGDIVAIVGADGQPVGYNFFNVSQYLGQLNGNGQITLTAEQVEKLNGAIKAAGLPGELTVDDQPKFVIGKITAFEDHPDSDHLHIAQVDVGSQTLQIVVGAPNAELGETVVVALPGAMMPSGKIIWPGALRGVASSGMLSSARELAIPGAPQKRGILLMPEQLAAGTPFDFDKAAKVVAAQNQA</sequence>
<dbReference type="GO" id="GO:0000049">
    <property type="term" value="F:tRNA binding"/>
    <property type="evidence" value="ECO:0007669"/>
    <property type="project" value="UniProtKB-UniRule"/>
</dbReference>
<keyword evidence="1 3" id="KW-0820">tRNA-binding</keyword>
<dbReference type="NCBIfam" id="NF045760">
    <property type="entry name" value="YtpR"/>
    <property type="match status" value="1"/>
</dbReference>
<dbReference type="InterPro" id="IPR027855">
    <property type="entry name" value="DUF4479"/>
</dbReference>
<dbReference type="InterPro" id="IPR012340">
    <property type="entry name" value="NA-bd_OB-fold"/>
</dbReference>
<reference evidence="5 6" key="1">
    <citation type="journal article" date="2015" name="Genome Announc.">
        <title>Expanding the biotechnology potential of lactobacilli through comparative genomics of 213 strains and associated genera.</title>
        <authorList>
            <person name="Sun Z."/>
            <person name="Harris H.M."/>
            <person name="McCann A."/>
            <person name="Guo C."/>
            <person name="Argimon S."/>
            <person name="Zhang W."/>
            <person name="Yang X."/>
            <person name="Jeffery I.B."/>
            <person name="Cooney J.C."/>
            <person name="Kagawa T.F."/>
            <person name="Liu W."/>
            <person name="Song Y."/>
            <person name="Salvetti E."/>
            <person name="Wrobel A."/>
            <person name="Rasinkangas P."/>
            <person name="Parkhill J."/>
            <person name="Rea M.C."/>
            <person name="O'Sullivan O."/>
            <person name="Ritari J."/>
            <person name="Douillard F.P."/>
            <person name="Paul Ross R."/>
            <person name="Yang R."/>
            <person name="Briner A.E."/>
            <person name="Felis G.E."/>
            <person name="de Vos W.M."/>
            <person name="Barrangou R."/>
            <person name="Klaenhammer T.R."/>
            <person name="Caufield P.W."/>
            <person name="Cui Y."/>
            <person name="Zhang H."/>
            <person name="O'Toole P.W."/>
        </authorList>
    </citation>
    <scope>NUCLEOTIDE SEQUENCE [LARGE SCALE GENOMIC DNA]</scope>
    <source>
        <strain evidence="5 6">DSM 23927</strain>
    </source>
</reference>
<evidence type="ECO:0000313" key="5">
    <source>
        <dbReference type="EMBL" id="KRM72892.1"/>
    </source>
</evidence>
<dbReference type="STRING" id="1423727.FC34_GL000604"/>
<evidence type="ECO:0000313" key="6">
    <source>
        <dbReference type="Proteomes" id="UP000051672"/>
    </source>
</evidence>
<dbReference type="PATRIC" id="fig|1423727.3.peg.607"/>